<organism evidence="1">
    <name type="scientific">marine sediment metagenome</name>
    <dbReference type="NCBI Taxonomy" id="412755"/>
    <lineage>
        <taxon>unclassified sequences</taxon>
        <taxon>metagenomes</taxon>
        <taxon>ecological metagenomes</taxon>
    </lineage>
</organism>
<accession>X1RSK7</accession>
<dbReference type="EMBL" id="BARW01013801">
    <property type="protein sequence ID" value="GAI83727.1"/>
    <property type="molecule type" value="Genomic_DNA"/>
</dbReference>
<dbReference type="AlphaFoldDB" id="X1RSK7"/>
<comment type="caution">
    <text evidence="1">The sequence shown here is derived from an EMBL/GenBank/DDBJ whole genome shotgun (WGS) entry which is preliminary data.</text>
</comment>
<protein>
    <submittedName>
        <fullName evidence="1">Uncharacterized protein</fullName>
    </submittedName>
</protein>
<evidence type="ECO:0000313" key="1">
    <source>
        <dbReference type="EMBL" id="GAI83727.1"/>
    </source>
</evidence>
<sequence length="61" mass="6946">PSSVLISILLLILSHRKYMNTVAETTNFPHFLTKNKKSAGSSILIFLYDPNFIRRLSPDII</sequence>
<feature type="non-terminal residue" evidence="1">
    <location>
        <position position="1"/>
    </location>
</feature>
<proteinExistence type="predicted"/>
<gene>
    <name evidence="1" type="ORF">S12H4_25012</name>
</gene>
<reference evidence="1" key="1">
    <citation type="journal article" date="2014" name="Front. Microbiol.">
        <title>High frequency of phylogenetically diverse reductive dehalogenase-homologous genes in deep subseafloor sedimentary metagenomes.</title>
        <authorList>
            <person name="Kawai M."/>
            <person name="Futagami T."/>
            <person name="Toyoda A."/>
            <person name="Takaki Y."/>
            <person name="Nishi S."/>
            <person name="Hori S."/>
            <person name="Arai W."/>
            <person name="Tsubouchi T."/>
            <person name="Morono Y."/>
            <person name="Uchiyama I."/>
            <person name="Ito T."/>
            <person name="Fujiyama A."/>
            <person name="Inagaki F."/>
            <person name="Takami H."/>
        </authorList>
    </citation>
    <scope>NUCLEOTIDE SEQUENCE</scope>
    <source>
        <strain evidence="1">Expedition CK06-06</strain>
    </source>
</reference>
<name>X1RSK7_9ZZZZ</name>